<evidence type="ECO:0000313" key="3">
    <source>
        <dbReference type="Proteomes" id="UP000185753"/>
    </source>
</evidence>
<dbReference type="Proteomes" id="UP000185753">
    <property type="component" value="Unassembled WGS sequence"/>
</dbReference>
<dbReference type="OrthoDB" id="6712423at2"/>
<organism evidence="2 3">
    <name type="scientific">Acinetobacter gandensis</name>
    <dbReference type="NCBI Taxonomy" id="1443941"/>
    <lineage>
        <taxon>Bacteria</taxon>
        <taxon>Pseudomonadati</taxon>
        <taxon>Pseudomonadota</taxon>
        <taxon>Gammaproteobacteria</taxon>
        <taxon>Moraxellales</taxon>
        <taxon>Moraxellaceae</taxon>
        <taxon>Acinetobacter</taxon>
    </lineage>
</organism>
<sequence length="179" mass="20206">MKKIYFIFSILLLCGCSNSHNNLLDLNGNKNKESELNDIKIGDTLEVLRERFKGDIIIQNYSDITDLKECQKRKNILVNNTLTSVDIDDYGVVTSIHTRDLKAVDANNISVGKLESSIKNLNSNIKSEKIFSGDDSVDVFVYKIPMKGNKGYFIYNIGNESKIESISIESLDHISCNFE</sequence>
<keyword evidence="3" id="KW-1185">Reference proteome</keyword>
<comment type="caution">
    <text evidence="2">The sequence shown here is derived from an EMBL/GenBank/DDBJ whole genome shotgun (WGS) entry which is preliminary data.</text>
</comment>
<feature type="chain" id="PRO_5008360705" description="Lipoprotein" evidence="1">
    <location>
        <begin position="22"/>
        <end position="179"/>
    </location>
</feature>
<dbReference type="STRING" id="1443941.A9J31_06585"/>
<dbReference type="EMBL" id="LZDS01000026">
    <property type="protein sequence ID" value="OBX28223.1"/>
    <property type="molecule type" value="Genomic_DNA"/>
</dbReference>
<reference evidence="3" key="1">
    <citation type="submission" date="2016-06" db="EMBL/GenBank/DDBJ databases">
        <authorList>
            <person name="Radolfova-Krizova L."/>
            <person name="Nemec A."/>
        </authorList>
    </citation>
    <scope>NUCLEOTIDE SEQUENCE [LARGE SCALE GENOMIC DNA]</scope>
    <source>
        <strain evidence="3">ANC 4275</strain>
    </source>
</reference>
<evidence type="ECO:0008006" key="4">
    <source>
        <dbReference type="Google" id="ProtNLM"/>
    </source>
</evidence>
<name>A0A1A7R9S2_9GAMM</name>
<dbReference type="RefSeq" id="WP_067765448.1">
    <property type="nucleotide sequence ID" value="NZ_LZDS01000026.1"/>
</dbReference>
<keyword evidence="1" id="KW-0732">Signal</keyword>
<accession>A0A1A7R9S2</accession>
<dbReference type="PROSITE" id="PS51257">
    <property type="entry name" value="PROKAR_LIPOPROTEIN"/>
    <property type="match status" value="1"/>
</dbReference>
<protein>
    <recommendedName>
        <fullName evidence="4">Lipoprotein</fullName>
    </recommendedName>
</protein>
<feature type="signal peptide" evidence="1">
    <location>
        <begin position="1"/>
        <end position="21"/>
    </location>
</feature>
<proteinExistence type="predicted"/>
<evidence type="ECO:0000313" key="2">
    <source>
        <dbReference type="EMBL" id="OBX28223.1"/>
    </source>
</evidence>
<gene>
    <name evidence="2" type="ORF">A9J31_06585</name>
</gene>
<evidence type="ECO:0000256" key="1">
    <source>
        <dbReference type="SAM" id="SignalP"/>
    </source>
</evidence>
<dbReference type="AlphaFoldDB" id="A0A1A7R9S2"/>